<proteinExistence type="predicted"/>
<feature type="transmembrane region" description="Helical" evidence="1">
    <location>
        <begin position="73"/>
        <end position="92"/>
    </location>
</feature>
<keyword evidence="1" id="KW-0472">Membrane</keyword>
<name>A0A9D1SE85_9FIRM</name>
<comment type="caution">
    <text evidence="2">The sequence shown here is derived from an EMBL/GenBank/DDBJ whole genome shotgun (WGS) entry which is preliminary data.</text>
</comment>
<dbReference type="AlphaFoldDB" id="A0A9D1SE85"/>
<accession>A0A9D1SE85</accession>
<protein>
    <submittedName>
        <fullName evidence="2">Uncharacterized protein</fullName>
    </submittedName>
</protein>
<evidence type="ECO:0000313" key="3">
    <source>
        <dbReference type="Proteomes" id="UP000824109"/>
    </source>
</evidence>
<reference evidence="2" key="1">
    <citation type="submission" date="2020-10" db="EMBL/GenBank/DDBJ databases">
        <authorList>
            <person name="Gilroy R."/>
        </authorList>
    </citation>
    <scope>NUCLEOTIDE SEQUENCE</scope>
    <source>
        <strain evidence="2">USAMLcec3-3695</strain>
    </source>
</reference>
<sequence length="93" mass="10525">MIKMKDMMKKVVILDNLASPYVHQAIIVMRDYDPKLESRAVIEAERIVNAYLDNMKLSTEHYRPENKRSSKKYIFLAVCALIGAAAAAAVILL</sequence>
<evidence type="ECO:0000256" key="1">
    <source>
        <dbReference type="SAM" id="Phobius"/>
    </source>
</evidence>
<reference evidence="2" key="2">
    <citation type="journal article" date="2021" name="PeerJ">
        <title>Extensive microbial diversity within the chicken gut microbiome revealed by metagenomics and culture.</title>
        <authorList>
            <person name="Gilroy R."/>
            <person name="Ravi A."/>
            <person name="Getino M."/>
            <person name="Pursley I."/>
            <person name="Horton D.L."/>
            <person name="Alikhan N.F."/>
            <person name="Baker D."/>
            <person name="Gharbi K."/>
            <person name="Hall N."/>
            <person name="Watson M."/>
            <person name="Adriaenssens E.M."/>
            <person name="Foster-Nyarko E."/>
            <person name="Jarju S."/>
            <person name="Secka A."/>
            <person name="Antonio M."/>
            <person name="Oren A."/>
            <person name="Chaudhuri R.R."/>
            <person name="La Ragione R."/>
            <person name="Hildebrand F."/>
            <person name="Pallen M.J."/>
        </authorList>
    </citation>
    <scope>NUCLEOTIDE SEQUENCE</scope>
    <source>
        <strain evidence="2">USAMLcec3-3695</strain>
    </source>
</reference>
<gene>
    <name evidence="2" type="ORF">IAA61_03680</name>
</gene>
<dbReference type="EMBL" id="DVNB01000038">
    <property type="protein sequence ID" value="HIU56900.1"/>
    <property type="molecule type" value="Genomic_DNA"/>
</dbReference>
<organism evidence="2 3">
    <name type="scientific">Candidatus Ornithomonoglobus merdipullorum</name>
    <dbReference type="NCBI Taxonomy" id="2840895"/>
    <lineage>
        <taxon>Bacteria</taxon>
        <taxon>Bacillati</taxon>
        <taxon>Bacillota</taxon>
        <taxon>Clostridia</taxon>
        <taxon>Candidatus Ornithomonoglobus</taxon>
    </lineage>
</organism>
<keyword evidence="1" id="KW-1133">Transmembrane helix</keyword>
<evidence type="ECO:0000313" key="2">
    <source>
        <dbReference type="EMBL" id="HIU56900.1"/>
    </source>
</evidence>
<dbReference type="Proteomes" id="UP000824109">
    <property type="component" value="Unassembled WGS sequence"/>
</dbReference>
<keyword evidence="1" id="KW-0812">Transmembrane</keyword>